<dbReference type="RefSeq" id="XP_021338822.1">
    <property type="nucleotide sequence ID" value="XM_021482287.1"/>
</dbReference>
<dbReference type="KEGG" id="bmic:BMR1_03g04615"/>
<evidence type="ECO:0000313" key="2">
    <source>
        <dbReference type="Proteomes" id="UP000002899"/>
    </source>
</evidence>
<dbReference type="GeneID" id="24425570"/>
<sequence>MLLYILCAFQVVNAQKLYKKANLTISSHVDHLSSTLKPHTNRNSKLITCIGFNEPELRQELKNAANISNSEYSIFGGPLNPQSYLYYSEGKPEMLLDLDYGINDSHCNDICLLSQKIILYIPTQLIKVSADDRIELHQNIKQTLQFLKENNNNGARIFALLPKNISDKHLDLLNNYLANTHNITIIKNINSEMLFCRSNLSYEKILTVLGKQKRVAFDRIDEREKLLTSFNPLVFADSDMYKRVLKCEDERDFRTISKIPLLQSTLAQVLGSLFRNSTIRVSSDDSYEQFRSFAISDINSTLELGAINYLYSLVLREMSKAPNKPTADTIDNCLEDALEFYRKSANNILGNTNEEAEKRVRMILEKTAQLLINIPPNQLLRRQLMSGKLNRGLHMGLGLTAMIRRPGRGNLQWYTNYQLGPLTLTLGFANDKDLCPDSIPSFRLQPKVYFNVNL</sequence>
<protein>
    <submittedName>
        <fullName evidence="1">Uncharacterized protein</fullName>
    </submittedName>
</protein>
<accession>A0A1R4ACG4</accession>
<reference evidence="1 2" key="3">
    <citation type="journal article" date="2016" name="Sci. Rep.">
        <title>Genome-wide diversity and gene expression profiling of Babesia microti isolates identify polymorphic genes that mediate host-pathogen interactions.</title>
        <authorList>
            <person name="Silva J.C."/>
            <person name="Cornillot E."/>
            <person name="McCracken C."/>
            <person name="Usmani-Brown S."/>
            <person name="Dwivedi A."/>
            <person name="Ifeonu O.O."/>
            <person name="Crabtree J."/>
            <person name="Gotia H.T."/>
            <person name="Virji A.Z."/>
            <person name="Reynes C."/>
            <person name="Colinge J."/>
            <person name="Kumar V."/>
            <person name="Lawres L."/>
            <person name="Pazzi J.E."/>
            <person name="Pablo J.V."/>
            <person name="Hung C."/>
            <person name="Brancato J."/>
            <person name="Kumari P."/>
            <person name="Orvis J."/>
            <person name="Tretina K."/>
            <person name="Chibucos M."/>
            <person name="Ott S."/>
            <person name="Sadzewicz L."/>
            <person name="Sengamalay N."/>
            <person name="Shetty A.C."/>
            <person name="Su Q."/>
            <person name="Tallon L."/>
            <person name="Fraser C.M."/>
            <person name="Frutos R."/>
            <person name="Molina D.M."/>
            <person name="Krause P.J."/>
            <person name="Ben Mamoun C."/>
        </authorList>
    </citation>
    <scope>NUCLEOTIDE SEQUENCE [LARGE SCALE GENOMIC DNA]</scope>
    <source>
        <strain evidence="1 2">RI</strain>
    </source>
</reference>
<evidence type="ECO:0000313" key="1">
    <source>
        <dbReference type="EMBL" id="SJK86697.1"/>
    </source>
</evidence>
<organism evidence="1 2">
    <name type="scientific">Babesia microti (strain RI)</name>
    <dbReference type="NCBI Taxonomy" id="1133968"/>
    <lineage>
        <taxon>Eukaryota</taxon>
        <taxon>Sar</taxon>
        <taxon>Alveolata</taxon>
        <taxon>Apicomplexa</taxon>
        <taxon>Aconoidasida</taxon>
        <taxon>Piroplasmida</taxon>
        <taxon>Babesiidae</taxon>
        <taxon>Babesia</taxon>
    </lineage>
</organism>
<reference evidence="1 2" key="1">
    <citation type="journal article" date="2012" name="Nucleic Acids Res.">
        <title>Sequencing of the smallest Apicomplexan genome from the human pathogen Babesia microti.</title>
        <authorList>
            <person name="Cornillot E."/>
            <person name="Hadj-Kaddour K."/>
            <person name="Dassouli A."/>
            <person name="Noel B."/>
            <person name="Ranwez V."/>
            <person name="Vacherie B."/>
            <person name="Augagneur Y."/>
            <person name="Bres V."/>
            <person name="Duclos A."/>
            <person name="Randazzo S."/>
            <person name="Carcy B."/>
            <person name="Debierre-Grockiego F."/>
            <person name="Delbecq S."/>
            <person name="Moubri-Menage K."/>
            <person name="Shams-Eldin H."/>
            <person name="Usmani-Brown S."/>
            <person name="Bringaud F."/>
            <person name="Wincker P."/>
            <person name="Vivares C.P."/>
            <person name="Schwarz R.T."/>
            <person name="Schetters T.P."/>
            <person name="Krause P.J."/>
            <person name="Gorenflot A."/>
            <person name="Berry V."/>
            <person name="Barbe V."/>
            <person name="Ben Mamoun C."/>
        </authorList>
    </citation>
    <scope>NUCLEOTIDE SEQUENCE [LARGE SCALE GENOMIC DNA]</scope>
    <source>
        <strain evidence="1 2">RI</strain>
    </source>
</reference>
<reference evidence="1 2" key="2">
    <citation type="journal article" date="2013" name="PLoS ONE">
        <title>Whole genome mapping and re-organization of the nuclear and mitochondrial genomes of Babesia microti isolates.</title>
        <authorList>
            <person name="Cornillot E."/>
            <person name="Dassouli A."/>
            <person name="Garg A."/>
            <person name="Pachikara N."/>
            <person name="Randazzo S."/>
            <person name="Depoix D."/>
            <person name="Carcy B."/>
            <person name="Delbecq S."/>
            <person name="Frutos R."/>
            <person name="Silva J.C."/>
            <person name="Sutton R."/>
            <person name="Krause P.J."/>
            <person name="Mamoun C.B."/>
        </authorList>
    </citation>
    <scope>NUCLEOTIDE SEQUENCE [LARGE SCALE GENOMIC DNA]</scope>
    <source>
        <strain evidence="1 2">RI</strain>
    </source>
</reference>
<keyword evidence="2" id="KW-1185">Reference proteome</keyword>
<dbReference type="AlphaFoldDB" id="A0A1R4ACG4"/>
<dbReference type="EMBL" id="LN871598">
    <property type="protein sequence ID" value="SJK86697.1"/>
    <property type="molecule type" value="Genomic_DNA"/>
</dbReference>
<dbReference type="OrthoDB" id="364384at2759"/>
<name>A0A1R4ACG4_BABMR</name>
<dbReference type="VEuPathDB" id="PiroplasmaDB:BMR1_03g04615"/>
<dbReference type="Proteomes" id="UP000002899">
    <property type="component" value="Chromosome III"/>
</dbReference>
<proteinExistence type="predicted"/>